<feature type="compositionally biased region" description="Basic and acidic residues" evidence="1">
    <location>
        <begin position="371"/>
        <end position="410"/>
    </location>
</feature>
<reference evidence="2" key="2">
    <citation type="journal article" date="2023" name="IMA Fungus">
        <title>Comparative genomic study of the Penicillium genus elucidates a diverse pangenome and 15 lateral gene transfer events.</title>
        <authorList>
            <person name="Petersen C."/>
            <person name="Sorensen T."/>
            <person name="Nielsen M.R."/>
            <person name="Sondergaard T.E."/>
            <person name="Sorensen J.L."/>
            <person name="Fitzpatrick D.A."/>
            <person name="Frisvad J.C."/>
            <person name="Nielsen K.L."/>
        </authorList>
    </citation>
    <scope>NUCLEOTIDE SEQUENCE</scope>
    <source>
        <strain evidence="2">IBT 35675</strain>
    </source>
</reference>
<gene>
    <name evidence="2" type="ORF">N7541_003727</name>
</gene>
<protein>
    <submittedName>
        <fullName evidence="2">Uncharacterized protein</fullName>
    </submittedName>
</protein>
<dbReference type="Proteomes" id="UP001148299">
    <property type="component" value="Unassembled WGS sequence"/>
</dbReference>
<sequence length="575" mass="63845">MPPPKPLVTDPWSVLVKASYESSQRAVRFEEAEGIHKPPAWDPMSKLPPEAIIRDGRVAIRSVRSWPIRDAPKDPGIITADRWRNNTVFWDPQRARLTDAGCVFAILTLSAEERSTIFPYDFNTDGDIRIHRVPKSPTVVITQNNIRFLPVWRDTYILTGGFNLAGWLLKPNYPDDKNDKFARSGWLRAGLVLAPTLTLSSDGKTGLDCTLQTIDPVKPSRVRFEPNARRQASTWDWGYITHGVPLRGTAPGTERVFVIEAAGGWISMKDIPGFTEQVNKKIISRRPSSVDRVTELASYTYLEWCSIQSLPKRKSTQVEVDSSNEDTASRKRQKTQSGSGTAYPDDASDADDRQDSLCEIPTPTPHLNVPKLKDGPKVPKAKHEPKPDSSKAGSKTDKPKPDGSKAESKTNKQPSIPAGNTATPWIPLLASVPAHMEAPSAFSEILATATQLQSIQQSVRKSQILSRITALDMSRRAIAESEIAHEVLGRPTTASKRASLESLLTTDLTGADWIHEVVQQLKKDRTQRPAVLDALHYRNNLTSLRELMETLDTSTFEGQLLKILADDLDANKYLT</sequence>
<keyword evidence="3" id="KW-1185">Reference proteome</keyword>
<evidence type="ECO:0000256" key="1">
    <source>
        <dbReference type="SAM" id="MobiDB-lite"/>
    </source>
</evidence>
<comment type="caution">
    <text evidence="2">The sequence shown here is derived from an EMBL/GenBank/DDBJ whole genome shotgun (WGS) entry which is preliminary data.</text>
</comment>
<dbReference type="EMBL" id="JAPZBR010000002">
    <property type="protein sequence ID" value="KAJ5362883.1"/>
    <property type="molecule type" value="Genomic_DNA"/>
</dbReference>
<accession>A0A9W9RMD8</accession>
<dbReference type="AlphaFoldDB" id="A0A9W9RMD8"/>
<evidence type="ECO:0000313" key="3">
    <source>
        <dbReference type="Proteomes" id="UP001148299"/>
    </source>
</evidence>
<proteinExistence type="predicted"/>
<reference evidence="2" key="1">
    <citation type="submission" date="2022-12" db="EMBL/GenBank/DDBJ databases">
        <authorList>
            <person name="Petersen C."/>
        </authorList>
    </citation>
    <scope>NUCLEOTIDE SEQUENCE</scope>
    <source>
        <strain evidence="2">IBT 35675</strain>
    </source>
</reference>
<name>A0A9W9RMD8_PENBR</name>
<feature type="region of interest" description="Disordered" evidence="1">
    <location>
        <begin position="313"/>
        <end position="422"/>
    </location>
</feature>
<feature type="compositionally biased region" description="Polar residues" evidence="1">
    <location>
        <begin position="411"/>
        <end position="422"/>
    </location>
</feature>
<organism evidence="2 3">
    <name type="scientific">Penicillium brevicompactum</name>
    <dbReference type="NCBI Taxonomy" id="5074"/>
    <lineage>
        <taxon>Eukaryota</taxon>
        <taxon>Fungi</taxon>
        <taxon>Dikarya</taxon>
        <taxon>Ascomycota</taxon>
        <taxon>Pezizomycotina</taxon>
        <taxon>Eurotiomycetes</taxon>
        <taxon>Eurotiomycetidae</taxon>
        <taxon>Eurotiales</taxon>
        <taxon>Aspergillaceae</taxon>
        <taxon>Penicillium</taxon>
    </lineage>
</organism>
<evidence type="ECO:0000313" key="2">
    <source>
        <dbReference type="EMBL" id="KAJ5362883.1"/>
    </source>
</evidence>